<dbReference type="GO" id="GO:0004364">
    <property type="term" value="F:glutathione transferase activity"/>
    <property type="evidence" value="ECO:0007669"/>
    <property type="project" value="UniProtKB-EC"/>
</dbReference>
<dbReference type="InterPro" id="IPR036282">
    <property type="entry name" value="Glutathione-S-Trfase_C_sf"/>
</dbReference>
<organism evidence="8 9">
    <name type="scientific">Rhamnella rubrinervis</name>
    <dbReference type="NCBI Taxonomy" id="2594499"/>
    <lineage>
        <taxon>Eukaryota</taxon>
        <taxon>Viridiplantae</taxon>
        <taxon>Streptophyta</taxon>
        <taxon>Embryophyta</taxon>
        <taxon>Tracheophyta</taxon>
        <taxon>Spermatophyta</taxon>
        <taxon>Magnoliopsida</taxon>
        <taxon>eudicotyledons</taxon>
        <taxon>Gunneridae</taxon>
        <taxon>Pentapetalae</taxon>
        <taxon>rosids</taxon>
        <taxon>fabids</taxon>
        <taxon>Rosales</taxon>
        <taxon>Rhamnaceae</taxon>
        <taxon>rhamnoid group</taxon>
        <taxon>Rhamneae</taxon>
        <taxon>Rhamnella</taxon>
    </lineage>
</organism>
<accession>A0A8K0GM68</accession>
<comment type="catalytic activity">
    <reaction evidence="5">
        <text>RX + glutathione = an S-substituted glutathione + a halide anion + H(+)</text>
        <dbReference type="Rhea" id="RHEA:16437"/>
        <dbReference type="ChEBI" id="CHEBI:15378"/>
        <dbReference type="ChEBI" id="CHEBI:16042"/>
        <dbReference type="ChEBI" id="CHEBI:17792"/>
        <dbReference type="ChEBI" id="CHEBI:57925"/>
        <dbReference type="ChEBI" id="CHEBI:90779"/>
        <dbReference type="EC" id="2.5.1.18"/>
    </reaction>
</comment>
<dbReference type="SFLD" id="SFLDS00019">
    <property type="entry name" value="Glutathione_Transferase_(cytos"/>
    <property type="match status" value="1"/>
</dbReference>
<protein>
    <recommendedName>
        <fullName evidence="1">glutathione transferase</fullName>
        <ecNumber evidence="1">2.5.1.18</ecNumber>
    </recommendedName>
</protein>
<dbReference type="SFLD" id="SFLDG01152">
    <property type="entry name" value="Main.3:_Omega-_and_Tau-like"/>
    <property type="match status" value="1"/>
</dbReference>
<evidence type="ECO:0000313" key="9">
    <source>
        <dbReference type="Proteomes" id="UP000796880"/>
    </source>
</evidence>
<dbReference type="CDD" id="cd03185">
    <property type="entry name" value="GST_C_Tau"/>
    <property type="match status" value="1"/>
</dbReference>
<sequence>MAESEVKLLGVWASPFVIRTRIALNLKNVNYAFLQDNMAAKSELLLKSNPVYKKVPVLIHGDKPICESLIIVQYIDDIWTSGPSILPSHPYDRATARFWAAFLDDKWYPATRVIDDAEGEEAKKAAVDQAVEILVLLEEAFKKCSRGKPFFGGDQIGYLDIVFGSFLGWLRARETIYDIKLLRQAKTPDLVKWAEKFLQHPAVIGAMPEQEKVTEFARVILARMKAANPPK</sequence>
<dbReference type="InterPro" id="IPR045073">
    <property type="entry name" value="Omega/Tau-like"/>
</dbReference>
<feature type="domain" description="GST N-terminal" evidence="6">
    <location>
        <begin position="4"/>
        <end position="83"/>
    </location>
</feature>
<dbReference type="Pfam" id="PF02798">
    <property type="entry name" value="GST_N"/>
    <property type="match status" value="1"/>
</dbReference>
<comment type="similarity">
    <text evidence="4">Belongs to the GST superfamily. Tau family.</text>
</comment>
<dbReference type="OrthoDB" id="4951845at2759"/>
<dbReference type="FunFam" id="1.20.1050.10:FF:000016">
    <property type="entry name" value="Glutathione S-transferase U9"/>
    <property type="match status" value="1"/>
</dbReference>
<dbReference type="PANTHER" id="PTHR11260">
    <property type="entry name" value="GLUTATHIONE S-TRANSFERASE, GST, SUPERFAMILY, GST DOMAIN CONTAINING"/>
    <property type="match status" value="1"/>
</dbReference>
<dbReference type="Pfam" id="PF00043">
    <property type="entry name" value="GST_C"/>
    <property type="match status" value="1"/>
</dbReference>
<dbReference type="InterPro" id="IPR045074">
    <property type="entry name" value="GST_C_Tau"/>
</dbReference>
<evidence type="ECO:0000256" key="1">
    <source>
        <dbReference type="ARBA" id="ARBA00012452"/>
    </source>
</evidence>
<keyword evidence="9" id="KW-1185">Reference proteome</keyword>
<dbReference type="AlphaFoldDB" id="A0A8K0GM68"/>
<dbReference type="EMBL" id="VOIH02000012">
    <property type="protein sequence ID" value="KAF3431379.1"/>
    <property type="molecule type" value="Genomic_DNA"/>
</dbReference>
<keyword evidence="2" id="KW-0216">Detoxification</keyword>
<dbReference type="InterPro" id="IPR010987">
    <property type="entry name" value="Glutathione-S-Trfase_C-like"/>
</dbReference>
<evidence type="ECO:0000256" key="3">
    <source>
        <dbReference type="ARBA" id="ARBA00022679"/>
    </source>
</evidence>
<dbReference type="PANTHER" id="PTHR11260:SF615">
    <property type="entry name" value="GLUTATHIONE S-TRANSFERASE U17"/>
    <property type="match status" value="1"/>
</dbReference>
<dbReference type="GO" id="GO:0009407">
    <property type="term" value="P:toxin catabolic process"/>
    <property type="evidence" value="ECO:0007669"/>
    <property type="project" value="UniProtKB-ARBA"/>
</dbReference>
<dbReference type="InterPro" id="IPR004045">
    <property type="entry name" value="Glutathione_S-Trfase_N"/>
</dbReference>
<dbReference type="InterPro" id="IPR036249">
    <property type="entry name" value="Thioredoxin-like_sf"/>
</dbReference>
<reference evidence="8" key="1">
    <citation type="submission" date="2020-03" db="EMBL/GenBank/DDBJ databases">
        <title>A high-quality chromosome-level genome assembly of a woody plant with both climbing and erect habits, Rhamnella rubrinervis.</title>
        <authorList>
            <person name="Lu Z."/>
            <person name="Yang Y."/>
            <person name="Zhu X."/>
            <person name="Sun Y."/>
        </authorList>
    </citation>
    <scope>NUCLEOTIDE SEQUENCE</scope>
    <source>
        <strain evidence="8">BYM</strain>
        <tissue evidence="8">Leaf</tissue>
    </source>
</reference>
<dbReference type="CDD" id="cd03058">
    <property type="entry name" value="GST_N_Tau"/>
    <property type="match status" value="1"/>
</dbReference>
<proteinExistence type="inferred from homology"/>
<evidence type="ECO:0000313" key="8">
    <source>
        <dbReference type="EMBL" id="KAF3431379.1"/>
    </source>
</evidence>
<dbReference type="InterPro" id="IPR004046">
    <property type="entry name" value="GST_C"/>
</dbReference>
<dbReference type="Gene3D" id="1.20.1050.10">
    <property type="match status" value="1"/>
</dbReference>
<evidence type="ECO:0000256" key="4">
    <source>
        <dbReference type="ARBA" id="ARBA00025743"/>
    </source>
</evidence>
<evidence type="ECO:0000256" key="5">
    <source>
        <dbReference type="ARBA" id="ARBA00047960"/>
    </source>
</evidence>
<dbReference type="GO" id="GO:0006749">
    <property type="term" value="P:glutathione metabolic process"/>
    <property type="evidence" value="ECO:0007669"/>
    <property type="project" value="InterPro"/>
</dbReference>
<dbReference type="FunFam" id="3.40.30.10:FF:000044">
    <property type="entry name" value="Glutathione S-transferase GSTU6"/>
    <property type="match status" value="1"/>
</dbReference>
<dbReference type="SUPFAM" id="SSF52833">
    <property type="entry name" value="Thioredoxin-like"/>
    <property type="match status" value="1"/>
</dbReference>
<name>A0A8K0GM68_9ROSA</name>
<evidence type="ECO:0000259" key="7">
    <source>
        <dbReference type="PROSITE" id="PS50405"/>
    </source>
</evidence>
<evidence type="ECO:0000256" key="2">
    <source>
        <dbReference type="ARBA" id="ARBA00022575"/>
    </source>
</evidence>
<dbReference type="SUPFAM" id="SSF47616">
    <property type="entry name" value="GST C-terminal domain-like"/>
    <property type="match status" value="1"/>
</dbReference>
<dbReference type="PROSITE" id="PS50404">
    <property type="entry name" value="GST_NTER"/>
    <property type="match status" value="1"/>
</dbReference>
<dbReference type="Gene3D" id="3.40.30.10">
    <property type="entry name" value="Glutaredoxin"/>
    <property type="match status" value="1"/>
</dbReference>
<dbReference type="GO" id="GO:0005737">
    <property type="term" value="C:cytoplasm"/>
    <property type="evidence" value="ECO:0007669"/>
    <property type="project" value="TreeGrafter"/>
</dbReference>
<dbReference type="PROSITE" id="PS50405">
    <property type="entry name" value="GST_CTER"/>
    <property type="match status" value="1"/>
</dbReference>
<dbReference type="Proteomes" id="UP000796880">
    <property type="component" value="Unassembled WGS sequence"/>
</dbReference>
<dbReference type="EC" id="2.5.1.18" evidence="1"/>
<dbReference type="InterPro" id="IPR040079">
    <property type="entry name" value="Glutathione_S-Trfase"/>
</dbReference>
<gene>
    <name evidence="8" type="ORF">FNV43_RR26110</name>
</gene>
<keyword evidence="3" id="KW-0808">Transferase</keyword>
<comment type="caution">
    <text evidence="8">The sequence shown here is derived from an EMBL/GenBank/DDBJ whole genome shotgun (WGS) entry which is preliminary data.</text>
</comment>
<feature type="domain" description="GST C-terminal" evidence="7">
    <location>
        <begin position="89"/>
        <end position="216"/>
    </location>
</feature>
<evidence type="ECO:0000259" key="6">
    <source>
        <dbReference type="PROSITE" id="PS50404"/>
    </source>
</evidence>
<dbReference type="SFLD" id="SFLDG00358">
    <property type="entry name" value="Main_(cytGST)"/>
    <property type="match status" value="1"/>
</dbReference>